<dbReference type="AlphaFoldDB" id="A0A0F7SXY0"/>
<dbReference type="InterPro" id="IPR029068">
    <property type="entry name" value="Glyas_Bleomycin-R_OHBP_Dase"/>
</dbReference>
<dbReference type="PANTHER" id="PTHR39175:SF1">
    <property type="entry name" value="FAMILY PROTEIN, PUTATIVE (AFU_ORTHOLOGUE AFUA_3G15060)-RELATED"/>
    <property type="match status" value="1"/>
</dbReference>
<evidence type="ECO:0000313" key="1">
    <source>
        <dbReference type="EMBL" id="CED85083.1"/>
    </source>
</evidence>
<reference evidence="1" key="1">
    <citation type="submission" date="2014-08" db="EMBL/GenBank/DDBJ databases">
        <authorList>
            <person name="Sharma Rahul"/>
            <person name="Thines Marco"/>
        </authorList>
    </citation>
    <scope>NUCLEOTIDE SEQUENCE</scope>
</reference>
<dbReference type="PANTHER" id="PTHR39175">
    <property type="entry name" value="FAMILY PROTEIN, PUTATIVE (AFU_ORTHOLOGUE AFUA_3G15060)-RELATED"/>
    <property type="match status" value="1"/>
</dbReference>
<name>A0A0F7SXY0_PHARH</name>
<accession>A0A0F7SXY0</accession>
<organism evidence="1">
    <name type="scientific">Phaffia rhodozyma</name>
    <name type="common">Yeast</name>
    <name type="synonym">Xanthophyllomyces dendrorhous</name>
    <dbReference type="NCBI Taxonomy" id="264483"/>
    <lineage>
        <taxon>Eukaryota</taxon>
        <taxon>Fungi</taxon>
        <taxon>Dikarya</taxon>
        <taxon>Basidiomycota</taxon>
        <taxon>Agaricomycotina</taxon>
        <taxon>Tremellomycetes</taxon>
        <taxon>Cystofilobasidiales</taxon>
        <taxon>Mrakiaceae</taxon>
        <taxon>Phaffia</taxon>
    </lineage>
</organism>
<sequence>MSGSSSFDFQSMEFSTSTITPTLHQSHTTEYNMLTGLQHVNLTVGRSDWKDQDPLELADKLYGEVIGLKQDDVPSDMIGKLRWFALGISGQQIHISLEYVSSKDTFEIRSSGRQHPCFVLPYTDLAVLADRLDEFATSGHPAACSAVTRDQSPMLATPEGESREQVVFGSRKGDRFFIRDFAGNRLEFAGI</sequence>
<dbReference type="Gene3D" id="3.10.180.10">
    <property type="entry name" value="2,3-Dihydroxybiphenyl 1,2-Dioxygenase, domain 1"/>
    <property type="match status" value="1"/>
</dbReference>
<proteinExistence type="predicted"/>
<evidence type="ECO:0008006" key="2">
    <source>
        <dbReference type="Google" id="ProtNLM"/>
    </source>
</evidence>
<dbReference type="SUPFAM" id="SSF54593">
    <property type="entry name" value="Glyoxalase/Bleomycin resistance protein/Dihydroxybiphenyl dioxygenase"/>
    <property type="match status" value="1"/>
</dbReference>
<protein>
    <recommendedName>
        <fullName evidence="2">VOC domain-containing protein</fullName>
    </recommendedName>
</protein>
<dbReference type="EMBL" id="LN483332">
    <property type="protein sequence ID" value="CED85083.1"/>
    <property type="molecule type" value="Genomic_DNA"/>
</dbReference>